<proteinExistence type="predicted"/>
<comment type="caution">
    <text evidence="2">The sequence shown here is derived from an EMBL/GenBank/DDBJ whole genome shotgun (WGS) entry which is preliminary data.</text>
</comment>
<name>A0ABT3ZEV2_9HYPH</name>
<keyword evidence="1" id="KW-1133">Transmembrane helix</keyword>
<evidence type="ECO:0000313" key="2">
    <source>
        <dbReference type="EMBL" id="MCY0150325.1"/>
    </source>
</evidence>
<evidence type="ECO:0000256" key="1">
    <source>
        <dbReference type="SAM" id="Phobius"/>
    </source>
</evidence>
<feature type="transmembrane region" description="Helical" evidence="1">
    <location>
        <begin position="34"/>
        <end position="58"/>
    </location>
</feature>
<reference evidence="2" key="1">
    <citation type="submission" date="2022-10" db="EMBL/GenBank/DDBJ databases">
        <title>Hoeflea sp. G2-23, isolated from marine algae.</title>
        <authorList>
            <person name="Kristyanto S."/>
            <person name="Kim J.M."/>
            <person name="Jeon C.O."/>
        </authorList>
    </citation>
    <scope>NUCLEOTIDE SEQUENCE</scope>
    <source>
        <strain evidence="2">G2-23</strain>
    </source>
</reference>
<dbReference type="EMBL" id="JAOVZR010000001">
    <property type="protein sequence ID" value="MCY0150325.1"/>
    <property type="molecule type" value="Genomic_DNA"/>
</dbReference>
<organism evidence="2 3">
    <name type="scientific">Hoeflea algicola</name>
    <dbReference type="NCBI Taxonomy" id="2983763"/>
    <lineage>
        <taxon>Bacteria</taxon>
        <taxon>Pseudomonadati</taxon>
        <taxon>Pseudomonadota</taxon>
        <taxon>Alphaproteobacteria</taxon>
        <taxon>Hyphomicrobiales</taxon>
        <taxon>Rhizobiaceae</taxon>
        <taxon>Hoeflea</taxon>
    </lineage>
</organism>
<sequence>MQESEASTVKAFGALDIAIESSKYEQDEAFNRSISIFALFLATISVISTVISILEFSINKDVFNIHQK</sequence>
<dbReference type="Proteomes" id="UP001073227">
    <property type="component" value="Unassembled WGS sequence"/>
</dbReference>
<accession>A0ABT3ZEV2</accession>
<keyword evidence="1" id="KW-0812">Transmembrane</keyword>
<gene>
    <name evidence="2" type="ORF">OEG84_22105</name>
</gene>
<keyword evidence="1" id="KW-0472">Membrane</keyword>
<evidence type="ECO:0000313" key="3">
    <source>
        <dbReference type="Proteomes" id="UP001073227"/>
    </source>
</evidence>
<dbReference type="RefSeq" id="WP_267655757.1">
    <property type="nucleotide sequence ID" value="NZ_JAOVZR010000001.1"/>
</dbReference>
<keyword evidence="3" id="KW-1185">Reference proteome</keyword>
<protein>
    <submittedName>
        <fullName evidence="2">Uncharacterized protein</fullName>
    </submittedName>
</protein>